<comment type="caution">
    <text evidence="3">The sequence shown here is derived from an EMBL/GenBank/DDBJ whole genome shotgun (WGS) entry which is preliminary data.</text>
</comment>
<feature type="region of interest" description="Disordered" evidence="2">
    <location>
        <begin position="1"/>
        <end position="20"/>
    </location>
</feature>
<feature type="region of interest" description="Disordered" evidence="2">
    <location>
        <begin position="136"/>
        <end position="167"/>
    </location>
</feature>
<protein>
    <submittedName>
        <fullName evidence="3">BgTH12-04940</fullName>
    </submittedName>
</protein>
<organism evidence="3 4">
    <name type="scientific">Blumeria graminis f. sp. triticale</name>
    <dbReference type="NCBI Taxonomy" id="1689686"/>
    <lineage>
        <taxon>Eukaryota</taxon>
        <taxon>Fungi</taxon>
        <taxon>Dikarya</taxon>
        <taxon>Ascomycota</taxon>
        <taxon>Pezizomycotina</taxon>
        <taxon>Leotiomycetes</taxon>
        <taxon>Erysiphales</taxon>
        <taxon>Erysiphaceae</taxon>
        <taxon>Blumeria</taxon>
    </lineage>
</organism>
<reference evidence="3" key="1">
    <citation type="submission" date="2020-10" db="EMBL/GenBank/DDBJ databases">
        <authorList>
            <person name="Muller C M."/>
        </authorList>
    </citation>
    <scope>NUCLEOTIDE SEQUENCE</scope>
    <source>
        <strain evidence="3">THUN-12</strain>
    </source>
</reference>
<keyword evidence="1" id="KW-0175">Coiled coil</keyword>
<evidence type="ECO:0000313" key="3">
    <source>
        <dbReference type="EMBL" id="CAD6502347.1"/>
    </source>
</evidence>
<dbReference type="Proteomes" id="UP000683417">
    <property type="component" value="Unassembled WGS sequence"/>
</dbReference>
<evidence type="ECO:0000313" key="4">
    <source>
        <dbReference type="Proteomes" id="UP000683417"/>
    </source>
</evidence>
<accession>A0A9W4D1R9</accession>
<name>A0A9W4D1R9_BLUGR</name>
<proteinExistence type="predicted"/>
<sequence>MPSGMPKMTRCAPGTKSHGPDEVLDVAYLQGLLGDVRTGIQNGKGRKRELSDQNAKLQKYVKNLRREEEELLAKIDYIKNELCKEKSRAAWLKQHSKRSSESRSMGQNSNGFQHFLPDNHWIHHSSYPKNRVFSPAPYSQGNTYHFQHPPVPPHPPPSNYVPNPHYPQSGNPLYNGFPGPQYYPGRMGVPQYGY</sequence>
<dbReference type="AlphaFoldDB" id="A0A9W4D1R9"/>
<feature type="coiled-coil region" evidence="1">
    <location>
        <begin position="47"/>
        <end position="81"/>
    </location>
</feature>
<dbReference type="EMBL" id="CAJHIT010000006">
    <property type="protein sequence ID" value="CAD6502347.1"/>
    <property type="molecule type" value="Genomic_DNA"/>
</dbReference>
<evidence type="ECO:0000256" key="1">
    <source>
        <dbReference type="SAM" id="Coils"/>
    </source>
</evidence>
<evidence type="ECO:0000256" key="2">
    <source>
        <dbReference type="SAM" id="MobiDB-lite"/>
    </source>
</evidence>
<gene>
    <name evidence="3" type="ORF">BGTH12_LOCUS3705</name>
</gene>
<feature type="compositionally biased region" description="Pro residues" evidence="2">
    <location>
        <begin position="149"/>
        <end position="159"/>
    </location>
</feature>